<dbReference type="EMBL" id="SMZJ02000011">
    <property type="protein sequence ID" value="TWO31495.1"/>
    <property type="molecule type" value="Genomic_DNA"/>
</dbReference>
<feature type="domain" description="RadC-like JAB" evidence="1">
    <location>
        <begin position="15"/>
        <end position="118"/>
    </location>
</feature>
<evidence type="ECO:0000259" key="1">
    <source>
        <dbReference type="Pfam" id="PF04002"/>
    </source>
</evidence>
<dbReference type="RefSeq" id="WP_133357333.1">
    <property type="nucleotide sequence ID" value="NZ_SMZJ02000011.1"/>
</dbReference>
<evidence type="ECO:0000313" key="3">
    <source>
        <dbReference type="Proteomes" id="UP000295814"/>
    </source>
</evidence>
<comment type="caution">
    <text evidence="2">The sequence shown here is derived from an EMBL/GenBank/DDBJ whole genome shotgun (WGS) entry which is preliminary data.</text>
</comment>
<protein>
    <recommendedName>
        <fullName evidence="1">RadC-like JAB domain-containing protein</fullName>
    </recommendedName>
</protein>
<name>A0A562YBN6_9FLAO</name>
<proteinExistence type="predicted"/>
<gene>
    <name evidence="2" type="ORF">E1J38_013300</name>
</gene>
<dbReference type="Proteomes" id="UP000295814">
    <property type="component" value="Unassembled WGS sequence"/>
</dbReference>
<dbReference type="Gene3D" id="3.40.140.10">
    <property type="entry name" value="Cytidine Deaminase, domain 2"/>
    <property type="match status" value="1"/>
</dbReference>
<sequence>MNKIKSNTQVLSSIEAFKYCLKNDKSDNKFLMLILDTNNNVIELNNLSPRSFNENYFNFKYMTSLIIKASGRSIYLIERISFNDYYSFKGKLKFFKKLIQMTDLFNIKVCDYMLVFHDKTTNEI</sequence>
<keyword evidence="3" id="KW-1185">Reference proteome</keyword>
<dbReference type="Pfam" id="PF04002">
    <property type="entry name" value="RadC"/>
    <property type="match status" value="1"/>
</dbReference>
<organism evidence="2 3">
    <name type="scientific">Seonamhaeicola sediminis</name>
    <dbReference type="NCBI Taxonomy" id="2528206"/>
    <lineage>
        <taxon>Bacteria</taxon>
        <taxon>Pseudomonadati</taxon>
        <taxon>Bacteroidota</taxon>
        <taxon>Flavobacteriia</taxon>
        <taxon>Flavobacteriales</taxon>
        <taxon>Flavobacteriaceae</taxon>
    </lineage>
</organism>
<reference evidence="2 3" key="1">
    <citation type="submission" date="2019-07" db="EMBL/GenBank/DDBJ databases">
        <title>Seonamhaeicola sp. W255 draft genome.</title>
        <authorList>
            <person name="Zhang X.-Y."/>
            <person name="Zhang R."/>
            <person name="Zhong Y.-L."/>
            <person name="Du Z.-J."/>
        </authorList>
    </citation>
    <scope>NUCLEOTIDE SEQUENCE [LARGE SCALE GENOMIC DNA]</scope>
    <source>
        <strain evidence="2 3">W255</strain>
    </source>
</reference>
<dbReference type="AlphaFoldDB" id="A0A562YBN6"/>
<accession>A0A562YBN6</accession>
<evidence type="ECO:0000313" key="2">
    <source>
        <dbReference type="EMBL" id="TWO31495.1"/>
    </source>
</evidence>
<dbReference type="InterPro" id="IPR025657">
    <property type="entry name" value="RadC_JAB"/>
</dbReference>